<evidence type="ECO:0000313" key="6">
    <source>
        <dbReference type="Proteomes" id="UP000620262"/>
    </source>
</evidence>
<gene>
    <name evidence="5" type="ORF">H4W29_001707</name>
</gene>
<evidence type="ECO:0000313" key="5">
    <source>
        <dbReference type="EMBL" id="MBE1504526.1"/>
    </source>
</evidence>
<dbReference type="Pfam" id="PF12833">
    <property type="entry name" value="HTH_18"/>
    <property type="match status" value="1"/>
</dbReference>
<keyword evidence="3" id="KW-0804">Transcription</keyword>
<dbReference type="EMBL" id="JADBEC010000001">
    <property type="protein sequence ID" value="MBE1504526.1"/>
    <property type="molecule type" value="Genomic_DNA"/>
</dbReference>
<dbReference type="SMART" id="SM00871">
    <property type="entry name" value="AraC_E_bind"/>
    <property type="match status" value="1"/>
</dbReference>
<evidence type="ECO:0000256" key="3">
    <source>
        <dbReference type="ARBA" id="ARBA00023163"/>
    </source>
</evidence>
<dbReference type="InterPro" id="IPR009057">
    <property type="entry name" value="Homeodomain-like_sf"/>
</dbReference>
<dbReference type="RefSeq" id="WP_192728544.1">
    <property type="nucleotide sequence ID" value="NZ_JADBEC010000001.1"/>
</dbReference>
<accession>A0ABR9IMY7</accession>
<dbReference type="SUPFAM" id="SSF46689">
    <property type="entry name" value="Homeodomain-like"/>
    <property type="match status" value="2"/>
</dbReference>
<dbReference type="InterPro" id="IPR011256">
    <property type="entry name" value="Reg_factor_effector_dom_sf"/>
</dbReference>
<dbReference type="SMART" id="SM00342">
    <property type="entry name" value="HTH_ARAC"/>
    <property type="match status" value="1"/>
</dbReference>
<dbReference type="InterPro" id="IPR010499">
    <property type="entry name" value="AraC_E-bd"/>
</dbReference>
<keyword evidence="2" id="KW-0238">DNA-binding</keyword>
<dbReference type="PROSITE" id="PS00041">
    <property type="entry name" value="HTH_ARAC_FAMILY_1"/>
    <property type="match status" value="1"/>
</dbReference>
<sequence>MPLLDRLIWQIETNLDSELSLPSLSERCAVNVHHMCRAFQLATGMSIMSYVRARRLSNAARVIVSSNANIITVALDAGYGSHEAFTRAFASYFGTAPSSLRNGRFALELELMEPFEMNKEMIVPVRPPQKRERAPFRVVGLGTDCSFAKTGAIPALWQSFFARESNIVGVVPGAAYGVCCMGDEAGNFRYIAGVEASASTPGMEQIELCWQHYAVFTHSGHISDLSKTIYTIWNKTMPESGLEAAKAPDFELYDHRFDGGTGRGEMEIWIPVVTS</sequence>
<dbReference type="InterPro" id="IPR029442">
    <property type="entry name" value="GyrI-like"/>
</dbReference>
<evidence type="ECO:0000256" key="2">
    <source>
        <dbReference type="ARBA" id="ARBA00023125"/>
    </source>
</evidence>
<dbReference type="PANTHER" id="PTHR47504:SF5">
    <property type="entry name" value="RIGHT ORIGIN-BINDING PROTEIN"/>
    <property type="match status" value="1"/>
</dbReference>
<reference evidence="5 6" key="1">
    <citation type="submission" date="2020-10" db="EMBL/GenBank/DDBJ databases">
        <title>Sequencing the genomes of 1000 actinobacteria strains.</title>
        <authorList>
            <person name="Klenk H.-P."/>
        </authorList>
    </citation>
    <scope>NUCLEOTIDE SEQUENCE [LARGE SCALE GENOMIC DNA]</scope>
    <source>
        <strain evidence="5 6">DSM 7307</strain>
    </source>
</reference>
<evidence type="ECO:0000259" key="4">
    <source>
        <dbReference type="PROSITE" id="PS01124"/>
    </source>
</evidence>
<evidence type="ECO:0000256" key="1">
    <source>
        <dbReference type="ARBA" id="ARBA00023015"/>
    </source>
</evidence>
<dbReference type="Proteomes" id="UP000620262">
    <property type="component" value="Unassembled WGS sequence"/>
</dbReference>
<keyword evidence="6" id="KW-1185">Reference proteome</keyword>
<dbReference type="Pfam" id="PF06445">
    <property type="entry name" value="GyrI-like"/>
    <property type="match status" value="1"/>
</dbReference>
<dbReference type="InterPro" id="IPR018060">
    <property type="entry name" value="HTH_AraC"/>
</dbReference>
<feature type="domain" description="HTH araC/xylS-type" evidence="4">
    <location>
        <begin position="5"/>
        <end position="103"/>
    </location>
</feature>
<dbReference type="PANTHER" id="PTHR47504">
    <property type="entry name" value="RIGHT ORIGIN-BINDING PROTEIN"/>
    <property type="match status" value="1"/>
</dbReference>
<dbReference type="SUPFAM" id="SSF55136">
    <property type="entry name" value="Probable bacterial effector-binding domain"/>
    <property type="match status" value="1"/>
</dbReference>
<dbReference type="InterPro" id="IPR050959">
    <property type="entry name" value="MarA-like"/>
</dbReference>
<name>A0ABR9IMY7_RHIVS</name>
<organism evidence="5 6">
    <name type="scientific">Rhizobium viscosum</name>
    <name type="common">Arthrobacter viscosus</name>
    <dbReference type="NCBI Taxonomy" id="1673"/>
    <lineage>
        <taxon>Bacteria</taxon>
        <taxon>Pseudomonadati</taxon>
        <taxon>Pseudomonadota</taxon>
        <taxon>Alphaproteobacteria</taxon>
        <taxon>Hyphomicrobiales</taxon>
        <taxon>Rhizobiaceae</taxon>
        <taxon>Rhizobium/Agrobacterium group</taxon>
        <taxon>Rhizobium</taxon>
    </lineage>
</organism>
<dbReference type="Gene3D" id="1.10.10.60">
    <property type="entry name" value="Homeodomain-like"/>
    <property type="match status" value="2"/>
</dbReference>
<protein>
    <submittedName>
        <fullName evidence="5">AraC family transcriptional regulator</fullName>
    </submittedName>
</protein>
<dbReference type="Gene3D" id="3.20.80.10">
    <property type="entry name" value="Regulatory factor, effector binding domain"/>
    <property type="match status" value="1"/>
</dbReference>
<dbReference type="InterPro" id="IPR018062">
    <property type="entry name" value="HTH_AraC-typ_CS"/>
</dbReference>
<dbReference type="PROSITE" id="PS01124">
    <property type="entry name" value="HTH_ARAC_FAMILY_2"/>
    <property type="match status" value="1"/>
</dbReference>
<comment type="caution">
    <text evidence="5">The sequence shown here is derived from an EMBL/GenBank/DDBJ whole genome shotgun (WGS) entry which is preliminary data.</text>
</comment>
<proteinExistence type="predicted"/>
<keyword evidence="1" id="KW-0805">Transcription regulation</keyword>